<accession>A0ABP8GM91</accession>
<keyword evidence="2" id="KW-1185">Reference proteome</keyword>
<name>A0ABP8GM91_9SPHI</name>
<sequence>MSDYLQLILEYLKNEMSDYRYLMVLSNGVIIIKVSDDDDFNETFKLVSEKVFDATAKLKHREYDLRFTLWNNKHHRSLRIAK</sequence>
<evidence type="ECO:0000313" key="1">
    <source>
        <dbReference type="EMBL" id="GAA4326840.1"/>
    </source>
</evidence>
<gene>
    <name evidence="1" type="ORF">GCM10023149_29910</name>
</gene>
<comment type="caution">
    <text evidence="1">The sequence shown here is derived from an EMBL/GenBank/DDBJ whole genome shotgun (WGS) entry which is preliminary data.</text>
</comment>
<organism evidence="1 2">
    <name type="scientific">Mucilaginibacter gynuensis</name>
    <dbReference type="NCBI Taxonomy" id="1302236"/>
    <lineage>
        <taxon>Bacteria</taxon>
        <taxon>Pseudomonadati</taxon>
        <taxon>Bacteroidota</taxon>
        <taxon>Sphingobacteriia</taxon>
        <taxon>Sphingobacteriales</taxon>
        <taxon>Sphingobacteriaceae</taxon>
        <taxon>Mucilaginibacter</taxon>
    </lineage>
</organism>
<proteinExistence type="predicted"/>
<dbReference type="RefSeq" id="WP_345211920.1">
    <property type="nucleotide sequence ID" value="NZ_BAABFT010000007.1"/>
</dbReference>
<dbReference type="Proteomes" id="UP001500582">
    <property type="component" value="Unassembled WGS sequence"/>
</dbReference>
<dbReference type="EMBL" id="BAABFT010000007">
    <property type="protein sequence ID" value="GAA4326840.1"/>
    <property type="molecule type" value="Genomic_DNA"/>
</dbReference>
<protein>
    <submittedName>
        <fullName evidence="1">Uncharacterized protein</fullName>
    </submittedName>
</protein>
<evidence type="ECO:0000313" key="2">
    <source>
        <dbReference type="Proteomes" id="UP001500582"/>
    </source>
</evidence>
<reference evidence="2" key="1">
    <citation type="journal article" date="2019" name="Int. J. Syst. Evol. Microbiol.">
        <title>The Global Catalogue of Microorganisms (GCM) 10K type strain sequencing project: providing services to taxonomists for standard genome sequencing and annotation.</title>
        <authorList>
            <consortium name="The Broad Institute Genomics Platform"/>
            <consortium name="The Broad Institute Genome Sequencing Center for Infectious Disease"/>
            <person name="Wu L."/>
            <person name="Ma J."/>
        </authorList>
    </citation>
    <scope>NUCLEOTIDE SEQUENCE [LARGE SCALE GENOMIC DNA]</scope>
    <source>
        <strain evidence="2">JCM 17705</strain>
    </source>
</reference>